<gene>
    <name evidence="1" type="ORF">H920_03378</name>
</gene>
<dbReference type="Proteomes" id="UP000028990">
    <property type="component" value="Unassembled WGS sequence"/>
</dbReference>
<dbReference type="EMBL" id="KN121850">
    <property type="protein sequence ID" value="KFO35243.1"/>
    <property type="molecule type" value="Genomic_DNA"/>
</dbReference>
<dbReference type="AlphaFoldDB" id="A0A091DXS3"/>
<keyword evidence="2" id="KW-1185">Reference proteome</keyword>
<reference evidence="1 2" key="1">
    <citation type="submission" date="2013-11" db="EMBL/GenBank/DDBJ databases">
        <title>The Damaraland mole rat (Fukomys damarensis) genome and evolution of African mole rats.</title>
        <authorList>
            <person name="Gladyshev V.N."/>
            <person name="Fang X."/>
        </authorList>
    </citation>
    <scope>NUCLEOTIDE SEQUENCE [LARGE SCALE GENOMIC DNA]</scope>
    <source>
        <tissue evidence="1">Liver</tissue>
    </source>
</reference>
<name>A0A091DXS3_FUKDA</name>
<organism evidence="1 2">
    <name type="scientific">Fukomys damarensis</name>
    <name type="common">Damaraland mole rat</name>
    <name type="synonym">Cryptomys damarensis</name>
    <dbReference type="NCBI Taxonomy" id="885580"/>
    <lineage>
        <taxon>Eukaryota</taxon>
        <taxon>Metazoa</taxon>
        <taxon>Chordata</taxon>
        <taxon>Craniata</taxon>
        <taxon>Vertebrata</taxon>
        <taxon>Euteleostomi</taxon>
        <taxon>Mammalia</taxon>
        <taxon>Eutheria</taxon>
        <taxon>Euarchontoglires</taxon>
        <taxon>Glires</taxon>
        <taxon>Rodentia</taxon>
        <taxon>Hystricomorpha</taxon>
        <taxon>Bathyergidae</taxon>
        <taxon>Fukomys</taxon>
    </lineage>
</organism>
<evidence type="ECO:0000313" key="2">
    <source>
        <dbReference type="Proteomes" id="UP000028990"/>
    </source>
</evidence>
<evidence type="ECO:0000313" key="1">
    <source>
        <dbReference type="EMBL" id="KFO35243.1"/>
    </source>
</evidence>
<sequence length="175" mass="19291">MRGEGKGASPRWATGEPREELPLLAGRSATRESPFPVLLALCTGYVPEGFCIKSNHMPDLGCCQQTQEPSLADSTGPTHTFGNGSTPLVGLASKMIKTEHLSPVLQAAVRIPPYPCSWLVVEEGRRLLILEINTERYKALDNKYTSTIRSTLLLLSSSWFVGLSRKHDLWEIQNV</sequence>
<protein>
    <submittedName>
        <fullName evidence="1">Uncharacterized protein</fullName>
    </submittedName>
</protein>
<accession>A0A091DXS3</accession>
<proteinExistence type="predicted"/>